<accession>A0A7T8GNH6</accession>
<reference evidence="2" key="1">
    <citation type="submission" date="2021-01" db="EMBL/GenBank/DDBJ databases">
        <title>Caligus Genome Assembly.</title>
        <authorList>
            <person name="Gallardo-Escarate C."/>
        </authorList>
    </citation>
    <scope>NUCLEOTIDE SEQUENCE [LARGE SCALE GENOMIC DNA]</scope>
</reference>
<dbReference type="EMBL" id="CP045906">
    <property type="protein sequence ID" value="QQP35008.1"/>
    <property type="molecule type" value="Genomic_DNA"/>
</dbReference>
<dbReference type="Proteomes" id="UP000595437">
    <property type="component" value="Chromosome 17"/>
</dbReference>
<feature type="non-terminal residue" evidence="1">
    <location>
        <position position="68"/>
    </location>
</feature>
<keyword evidence="2" id="KW-1185">Reference proteome</keyword>
<dbReference type="AlphaFoldDB" id="A0A7T8GNH6"/>
<proteinExistence type="predicted"/>
<evidence type="ECO:0000313" key="1">
    <source>
        <dbReference type="EMBL" id="QQP35008.1"/>
    </source>
</evidence>
<sequence length="68" mass="7125">AGRSSPSENDNGRLGLLLGSSGEDEMTEAAKAVMDSQPSSYTTSALRPRGVIMSKSPDCYCEATELTP</sequence>
<gene>
    <name evidence="1" type="ORF">FKW44_023103</name>
</gene>
<evidence type="ECO:0000313" key="2">
    <source>
        <dbReference type="Proteomes" id="UP000595437"/>
    </source>
</evidence>
<feature type="non-terminal residue" evidence="1">
    <location>
        <position position="1"/>
    </location>
</feature>
<name>A0A7T8GNH6_CALRO</name>
<organism evidence="1 2">
    <name type="scientific">Caligus rogercresseyi</name>
    <name type="common">Sea louse</name>
    <dbReference type="NCBI Taxonomy" id="217165"/>
    <lineage>
        <taxon>Eukaryota</taxon>
        <taxon>Metazoa</taxon>
        <taxon>Ecdysozoa</taxon>
        <taxon>Arthropoda</taxon>
        <taxon>Crustacea</taxon>
        <taxon>Multicrustacea</taxon>
        <taxon>Hexanauplia</taxon>
        <taxon>Copepoda</taxon>
        <taxon>Siphonostomatoida</taxon>
        <taxon>Caligidae</taxon>
        <taxon>Caligus</taxon>
    </lineage>
</organism>
<protein>
    <submittedName>
        <fullName evidence="1">Uncharacterized protein</fullName>
    </submittedName>
</protein>